<organism evidence="2 3">
    <name type="scientific">Sparassis crispa</name>
    <dbReference type="NCBI Taxonomy" id="139825"/>
    <lineage>
        <taxon>Eukaryota</taxon>
        <taxon>Fungi</taxon>
        <taxon>Dikarya</taxon>
        <taxon>Basidiomycota</taxon>
        <taxon>Agaricomycotina</taxon>
        <taxon>Agaricomycetes</taxon>
        <taxon>Polyporales</taxon>
        <taxon>Sparassidaceae</taxon>
        <taxon>Sparassis</taxon>
    </lineage>
</organism>
<evidence type="ECO:0000256" key="1">
    <source>
        <dbReference type="SAM" id="MobiDB-lite"/>
    </source>
</evidence>
<comment type="caution">
    <text evidence="2">The sequence shown here is derived from an EMBL/GenBank/DDBJ whole genome shotgun (WGS) entry which is preliminary data.</text>
</comment>
<feature type="region of interest" description="Disordered" evidence="1">
    <location>
        <begin position="67"/>
        <end position="104"/>
    </location>
</feature>
<dbReference type="InParanoid" id="A0A401GH61"/>
<sequence length="120" mass="13283">MPVMKGAGRAQPCYCKTFNCQGQFRDWNMLHAHQRADRRRKKTSSVLEGDELADQIFELTLKDALTDEPTTESALLPPPPPPARHPSSTVPSSQPTVSPLPPIPPPLTSLPGLWIVDYEI</sequence>
<evidence type="ECO:0000313" key="2">
    <source>
        <dbReference type="EMBL" id="GBE81520.1"/>
    </source>
</evidence>
<dbReference type="Proteomes" id="UP000287166">
    <property type="component" value="Unassembled WGS sequence"/>
</dbReference>
<evidence type="ECO:0000313" key="3">
    <source>
        <dbReference type="Proteomes" id="UP000287166"/>
    </source>
</evidence>
<dbReference type="EMBL" id="BFAD01000003">
    <property type="protein sequence ID" value="GBE81520.1"/>
    <property type="molecule type" value="Genomic_DNA"/>
</dbReference>
<accession>A0A401GH61</accession>
<protein>
    <submittedName>
        <fullName evidence="2">Uncharacterized protein</fullName>
    </submittedName>
</protein>
<gene>
    <name evidence="2" type="ORF">SCP_0312490</name>
</gene>
<name>A0A401GH61_9APHY</name>
<dbReference type="RefSeq" id="XP_027612433.1">
    <property type="nucleotide sequence ID" value="XM_027756632.1"/>
</dbReference>
<dbReference type="GeneID" id="38778437"/>
<dbReference type="AlphaFoldDB" id="A0A401GH61"/>
<reference evidence="2 3" key="1">
    <citation type="journal article" date="2018" name="Sci. Rep.">
        <title>Genome sequence of the cauliflower mushroom Sparassis crispa (Hanabiratake) and its association with beneficial usage.</title>
        <authorList>
            <person name="Kiyama R."/>
            <person name="Furutani Y."/>
            <person name="Kawaguchi K."/>
            <person name="Nakanishi T."/>
        </authorList>
    </citation>
    <scope>NUCLEOTIDE SEQUENCE [LARGE SCALE GENOMIC DNA]</scope>
</reference>
<keyword evidence="3" id="KW-1185">Reference proteome</keyword>
<feature type="compositionally biased region" description="Low complexity" evidence="1">
    <location>
        <begin position="85"/>
        <end position="97"/>
    </location>
</feature>
<proteinExistence type="predicted"/>